<evidence type="ECO:0000256" key="6">
    <source>
        <dbReference type="ARBA" id="ARBA00022967"/>
    </source>
</evidence>
<gene>
    <name evidence="7" type="ORF">PSON_ATCC_30995.1.T1320010</name>
</gene>
<dbReference type="GO" id="GO:0005789">
    <property type="term" value="C:endoplasmic reticulum membrane"/>
    <property type="evidence" value="ECO:0007669"/>
    <property type="project" value="TreeGrafter"/>
</dbReference>
<dbReference type="PANTHER" id="PTHR45630">
    <property type="entry name" value="CATION-TRANSPORTING ATPASE-RELATED"/>
    <property type="match status" value="1"/>
</dbReference>
<comment type="caution">
    <text evidence="7">The sequence shown here is derived from an EMBL/GenBank/DDBJ whole genome shotgun (WGS) entry which is preliminary data.</text>
</comment>
<dbReference type="Proteomes" id="UP000692954">
    <property type="component" value="Unassembled WGS sequence"/>
</dbReference>
<dbReference type="PANTHER" id="PTHR45630:SF7">
    <property type="entry name" value="ENDOPLASMIC RETICULUM TRANSMEMBRANE HELIX TRANSLOCASE"/>
    <property type="match status" value="1"/>
</dbReference>
<keyword evidence="2" id="KW-0479">Metal-binding</keyword>
<evidence type="ECO:0000256" key="5">
    <source>
        <dbReference type="ARBA" id="ARBA00022842"/>
    </source>
</evidence>
<organism evidence="7 8">
    <name type="scientific">Paramecium sonneborni</name>
    <dbReference type="NCBI Taxonomy" id="65129"/>
    <lineage>
        <taxon>Eukaryota</taxon>
        <taxon>Sar</taxon>
        <taxon>Alveolata</taxon>
        <taxon>Ciliophora</taxon>
        <taxon>Intramacronucleata</taxon>
        <taxon>Oligohymenophorea</taxon>
        <taxon>Peniculida</taxon>
        <taxon>Parameciidae</taxon>
        <taxon>Paramecium</taxon>
    </lineage>
</organism>
<accession>A0A8S1R430</accession>
<sequence>MNSKINCTAKKNNDKSVPQFKEGINKHENDHLDIRISILCELKSYEAEEQGFNTAKENYLKIYSTIRKMQNPNFQEESRNKNKLFITCIQVMTIVDPPELPMILSISVNKSLTLLQLLKIFCKETFRIPLTGKEEVLNFDKIGTITNDTLLFTEIVDNCFFNKQSLLFLNLTNITLMYTFIKKVKNLIDYQLKVLEALQQLFQEIPNEKECCQQHYLGYNYYVSQIEN</sequence>
<dbReference type="GO" id="GO:0019829">
    <property type="term" value="F:ATPase-coupled monoatomic cation transmembrane transporter activity"/>
    <property type="evidence" value="ECO:0007669"/>
    <property type="project" value="TreeGrafter"/>
</dbReference>
<evidence type="ECO:0000256" key="3">
    <source>
        <dbReference type="ARBA" id="ARBA00022741"/>
    </source>
</evidence>
<dbReference type="OrthoDB" id="48943at2759"/>
<dbReference type="GO" id="GO:0015662">
    <property type="term" value="F:P-type ion transporter activity"/>
    <property type="evidence" value="ECO:0007669"/>
    <property type="project" value="TreeGrafter"/>
</dbReference>
<keyword evidence="3" id="KW-0547">Nucleotide-binding</keyword>
<keyword evidence="6" id="KW-1278">Translocase</keyword>
<dbReference type="GO" id="GO:0046872">
    <property type="term" value="F:metal ion binding"/>
    <property type="evidence" value="ECO:0007669"/>
    <property type="project" value="UniProtKB-KW"/>
</dbReference>
<evidence type="ECO:0000256" key="4">
    <source>
        <dbReference type="ARBA" id="ARBA00022840"/>
    </source>
</evidence>
<evidence type="ECO:0000313" key="8">
    <source>
        <dbReference type="Proteomes" id="UP000692954"/>
    </source>
</evidence>
<proteinExistence type="predicted"/>
<dbReference type="GO" id="GO:0005524">
    <property type="term" value="F:ATP binding"/>
    <property type="evidence" value="ECO:0007669"/>
    <property type="project" value="UniProtKB-KW"/>
</dbReference>
<dbReference type="GO" id="GO:0006874">
    <property type="term" value="P:intracellular calcium ion homeostasis"/>
    <property type="evidence" value="ECO:0007669"/>
    <property type="project" value="TreeGrafter"/>
</dbReference>
<evidence type="ECO:0000256" key="2">
    <source>
        <dbReference type="ARBA" id="ARBA00022723"/>
    </source>
</evidence>
<keyword evidence="5" id="KW-0460">Magnesium</keyword>
<dbReference type="AlphaFoldDB" id="A0A8S1R430"/>
<name>A0A8S1R430_9CILI</name>
<keyword evidence="4" id="KW-0067">ATP-binding</keyword>
<dbReference type="EMBL" id="CAJJDN010000132">
    <property type="protein sequence ID" value="CAD8121360.1"/>
    <property type="molecule type" value="Genomic_DNA"/>
</dbReference>
<evidence type="ECO:0000256" key="1">
    <source>
        <dbReference type="ARBA" id="ARBA00004141"/>
    </source>
</evidence>
<comment type="subcellular location">
    <subcellularLocation>
        <location evidence="1">Membrane</location>
        <topology evidence="1">Multi-pass membrane protein</topology>
    </subcellularLocation>
</comment>
<reference evidence="7" key="1">
    <citation type="submission" date="2021-01" db="EMBL/GenBank/DDBJ databases">
        <authorList>
            <consortium name="Genoscope - CEA"/>
            <person name="William W."/>
        </authorList>
    </citation>
    <scope>NUCLEOTIDE SEQUENCE</scope>
</reference>
<protein>
    <submittedName>
        <fullName evidence="7">Uncharacterized protein</fullName>
    </submittedName>
</protein>
<evidence type="ECO:0000313" key="7">
    <source>
        <dbReference type="EMBL" id="CAD8121360.1"/>
    </source>
</evidence>
<dbReference type="InterPro" id="IPR006544">
    <property type="entry name" value="P-type_TPase_V"/>
</dbReference>
<keyword evidence="8" id="KW-1185">Reference proteome</keyword>